<protein>
    <submittedName>
        <fullName evidence="1">Uncharacterized protein</fullName>
    </submittedName>
</protein>
<proteinExistence type="predicted"/>
<name>A0A167FCK8_CALVF</name>
<dbReference type="OrthoDB" id="3419411at2759"/>
<keyword evidence="2" id="KW-1185">Reference proteome</keyword>
<organism evidence="1 2">
    <name type="scientific">Calocera viscosa (strain TUFC12733)</name>
    <dbReference type="NCBI Taxonomy" id="1330018"/>
    <lineage>
        <taxon>Eukaryota</taxon>
        <taxon>Fungi</taxon>
        <taxon>Dikarya</taxon>
        <taxon>Basidiomycota</taxon>
        <taxon>Agaricomycotina</taxon>
        <taxon>Dacrymycetes</taxon>
        <taxon>Dacrymycetales</taxon>
        <taxon>Dacrymycetaceae</taxon>
        <taxon>Calocera</taxon>
    </lineage>
</organism>
<dbReference type="EMBL" id="KV417476">
    <property type="protein sequence ID" value="KZO89368.1"/>
    <property type="molecule type" value="Genomic_DNA"/>
</dbReference>
<accession>A0A167FCK8</accession>
<evidence type="ECO:0000313" key="1">
    <source>
        <dbReference type="EMBL" id="KZO89368.1"/>
    </source>
</evidence>
<gene>
    <name evidence="1" type="ORF">CALVIDRAFT_532143</name>
</gene>
<evidence type="ECO:0000313" key="2">
    <source>
        <dbReference type="Proteomes" id="UP000076738"/>
    </source>
</evidence>
<reference evidence="1 2" key="1">
    <citation type="journal article" date="2016" name="Mol. Biol. Evol.">
        <title>Comparative Genomics of Early-Diverging Mushroom-Forming Fungi Provides Insights into the Origins of Lignocellulose Decay Capabilities.</title>
        <authorList>
            <person name="Nagy L.G."/>
            <person name="Riley R."/>
            <person name="Tritt A."/>
            <person name="Adam C."/>
            <person name="Daum C."/>
            <person name="Floudas D."/>
            <person name="Sun H."/>
            <person name="Yadav J.S."/>
            <person name="Pangilinan J."/>
            <person name="Larsson K.H."/>
            <person name="Matsuura K."/>
            <person name="Barry K."/>
            <person name="Labutti K."/>
            <person name="Kuo R."/>
            <person name="Ohm R.A."/>
            <person name="Bhattacharya S.S."/>
            <person name="Shirouzu T."/>
            <person name="Yoshinaga Y."/>
            <person name="Martin F.M."/>
            <person name="Grigoriev I.V."/>
            <person name="Hibbett D.S."/>
        </authorList>
    </citation>
    <scope>NUCLEOTIDE SEQUENCE [LARGE SCALE GENOMIC DNA]</scope>
    <source>
        <strain evidence="1 2">TUFC12733</strain>
    </source>
</reference>
<sequence>MHIEPSDEDWSLWALALNKKVDGVTHDNPPLQIANKWSLCYNVRAPTGIVRSATRPQKSADVVHAAAQSVLQGLLPWGWPGGLPGNTIGSFPLPGAGPPVFQQASAPPAASILAPAGGQHISDLIDDSIVHPRLHSWLADIDRNPNRNPDDRNFSQYGEGLASSGLLRLHELAALEAAELVEIYNSAEPTPQPAKIPRGTAAILLGYAKKDVYQR</sequence>
<dbReference type="AlphaFoldDB" id="A0A167FCK8"/>
<dbReference type="Proteomes" id="UP000076738">
    <property type="component" value="Unassembled WGS sequence"/>
</dbReference>